<accession>A0ABW5LRH6</accession>
<evidence type="ECO:0000313" key="2">
    <source>
        <dbReference type="Proteomes" id="UP001597508"/>
    </source>
</evidence>
<dbReference type="RefSeq" id="WP_379665210.1">
    <property type="nucleotide sequence ID" value="NZ_JBHULH010000001.1"/>
</dbReference>
<name>A0ABW5LRH6_9FLAO</name>
<evidence type="ECO:0000313" key="1">
    <source>
        <dbReference type="EMBL" id="MFD2566504.1"/>
    </source>
</evidence>
<dbReference type="Proteomes" id="UP001597508">
    <property type="component" value="Unassembled WGS sequence"/>
</dbReference>
<keyword evidence="2" id="KW-1185">Reference proteome</keyword>
<gene>
    <name evidence="1" type="ORF">ACFSRZ_03920</name>
</gene>
<comment type="caution">
    <text evidence="1">The sequence shown here is derived from an EMBL/GenBank/DDBJ whole genome shotgun (WGS) entry which is preliminary data.</text>
</comment>
<sequence length="54" mass="6568">MTHQDFNHLYYKFTGNKKGVKPTDRLKTTGEELKDFVEFVLQSRELHEKEIVRW</sequence>
<organism evidence="1 2">
    <name type="scientific">Pseudotenacibaculum haliotis</name>
    <dbReference type="NCBI Taxonomy" id="1862138"/>
    <lineage>
        <taxon>Bacteria</taxon>
        <taxon>Pseudomonadati</taxon>
        <taxon>Bacteroidota</taxon>
        <taxon>Flavobacteriia</taxon>
        <taxon>Flavobacteriales</taxon>
        <taxon>Flavobacteriaceae</taxon>
        <taxon>Pseudotenacibaculum</taxon>
    </lineage>
</organism>
<dbReference type="EMBL" id="JBHULH010000001">
    <property type="protein sequence ID" value="MFD2566504.1"/>
    <property type="molecule type" value="Genomic_DNA"/>
</dbReference>
<protein>
    <submittedName>
        <fullName evidence="1">Uncharacterized protein</fullName>
    </submittedName>
</protein>
<reference evidence="2" key="1">
    <citation type="journal article" date="2019" name="Int. J. Syst. Evol. Microbiol.">
        <title>The Global Catalogue of Microorganisms (GCM) 10K type strain sequencing project: providing services to taxonomists for standard genome sequencing and annotation.</title>
        <authorList>
            <consortium name="The Broad Institute Genomics Platform"/>
            <consortium name="The Broad Institute Genome Sequencing Center for Infectious Disease"/>
            <person name="Wu L."/>
            <person name="Ma J."/>
        </authorList>
    </citation>
    <scope>NUCLEOTIDE SEQUENCE [LARGE SCALE GENOMIC DNA]</scope>
    <source>
        <strain evidence="2">KCTC 52127</strain>
    </source>
</reference>
<proteinExistence type="predicted"/>